<gene>
    <name evidence="2" type="ORF">Q31b_32060</name>
</gene>
<accession>A0A5C6DT47</accession>
<evidence type="ECO:0000256" key="1">
    <source>
        <dbReference type="SAM" id="MobiDB-lite"/>
    </source>
</evidence>
<keyword evidence="3" id="KW-1185">Reference proteome</keyword>
<dbReference type="EMBL" id="SJPY01000005">
    <property type="protein sequence ID" value="TWU39890.1"/>
    <property type="molecule type" value="Genomic_DNA"/>
</dbReference>
<sequence>MQAASLGSQVVGRVAGEVVGGVEKTIDRFEQVLQGPSSNHAAETDAVESSFAHTQRPSEGKLQSMINDFSEAVRKELESIGIAANPPVELAVPSDGDLRVTNDHPDAARIETALSGNRDILDQWRQIRNVSGVNRIIVSEASGASA</sequence>
<comment type="caution">
    <text evidence="2">The sequence shown here is derived from an EMBL/GenBank/DDBJ whole genome shotgun (WGS) entry which is preliminary data.</text>
</comment>
<protein>
    <submittedName>
        <fullName evidence="2">Uncharacterized protein</fullName>
    </submittedName>
</protein>
<proteinExistence type="predicted"/>
<dbReference type="AlphaFoldDB" id="A0A5C6DT47"/>
<evidence type="ECO:0000313" key="3">
    <source>
        <dbReference type="Proteomes" id="UP000315471"/>
    </source>
</evidence>
<dbReference type="Proteomes" id="UP000315471">
    <property type="component" value="Unassembled WGS sequence"/>
</dbReference>
<feature type="region of interest" description="Disordered" evidence="1">
    <location>
        <begin position="34"/>
        <end position="61"/>
    </location>
</feature>
<reference evidence="2 3" key="1">
    <citation type="submission" date="2019-02" db="EMBL/GenBank/DDBJ databases">
        <title>Deep-cultivation of Planctomycetes and their phenomic and genomic characterization uncovers novel biology.</title>
        <authorList>
            <person name="Wiegand S."/>
            <person name="Jogler M."/>
            <person name="Boedeker C."/>
            <person name="Pinto D."/>
            <person name="Vollmers J."/>
            <person name="Rivas-Marin E."/>
            <person name="Kohn T."/>
            <person name="Peeters S.H."/>
            <person name="Heuer A."/>
            <person name="Rast P."/>
            <person name="Oberbeckmann S."/>
            <person name="Bunk B."/>
            <person name="Jeske O."/>
            <person name="Meyerdierks A."/>
            <person name="Storesund J.E."/>
            <person name="Kallscheuer N."/>
            <person name="Luecker S."/>
            <person name="Lage O.M."/>
            <person name="Pohl T."/>
            <person name="Merkel B.J."/>
            <person name="Hornburger P."/>
            <person name="Mueller R.-W."/>
            <person name="Bruemmer F."/>
            <person name="Labrenz M."/>
            <person name="Spormann A.M."/>
            <person name="Op Den Camp H."/>
            <person name="Overmann J."/>
            <person name="Amann R."/>
            <person name="Jetten M.S.M."/>
            <person name="Mascher T."/>
            <person name="Medema M.H."/>
            <person name="Devos D.P."/>
            <person name="Kaster A.-K."/>
            <person name="Ovreas L."/>
            <person name="Rohde M."/>
            <person name="Galperin M.Y."/>
            <person name="Jogler C."/>
        </authorList>
    </citation>
    <scope>NUCLEOTIDE SEQUENCE [LARGE SCALE GENOMIC DNA]</scope>
    <source>
        <strain evidence="2 3">Q31b</strain>
    </source>
</reference>
<evidence type="ECO:0000313" key="2">
    <source>
        <dbReference type="EMBL" id="TWU39890.1"/>
    </source>
</evidence>
<organism evidence="2 3">
    <name type="scientific">Novipirellula aureliae</name>
    <dbReference type="NCBI Taxonomy" id="2527966"/>
    <lineage>
        <taxon>Bacteria</taxon>
        <taxon>Pseudomonadati</taxon>
        <taxon>Planctomycetota</taxon>
        <taxon>Planctomycetia</taxon>
        <taxon>Pirellulales</taxon>
        <taxon>Pirellulaceae</taxon>
        <taxon>Novipirellula</taxon>
    </lineage>
</organism>
<name>A0A5C6DT47_9BACT</name>